<dbReference type="EMBL" id="CP019948">
    <property type="protein sequence ID" value="ARN83680.1"/>
    <property type="molecule type" value="Genomic_DNA"/>
</dbReference>
<organism evidence="2 3">
    <name type="scientific">Methylocystis bryophila</name>
    <dbReference type="NCBI Taxonomy" id="655015"/>
    <lineage>
        <taxon>Bacteria</taxon>
        <taxon>Pseudomonadati</taxon>
        <taxon>Pseudomonadota</taxon>
        <taxon>Alphaproteobacteria</taxon>
        <taxon>Hyphomicrobiales</taxon>
        <taxon>Methylocystaceae</taxon>
        <taxon>Methylocystis</taxon>
    </lineage>
</organism>
<dbReference type="KEGG" id="mbry:B1812_15130"/>
<gene>
    <name evidence="2" type="ORF">B1812_15130</name>
</gene>
<evidence type="ECO:0000313" key="3">
    <source>
        <dbReference type="Proteomes" id="UP000193978"/>
    </source>
</evidence>
<dbReference type="PANTHER" id="PTHR23419">
    <property type="entry name" value="DIVALENT CATION TOLERANCE CUTA-RELATED"/>
    <property type="match status" value="1"/>
</dbReference>
<comment type="similarity">
    <text evidence="1">Belongs to the CutA family.</text>
</comment>
<dbReference type="STRING" id="655015.B1812_15130"/>
<accession>A0A1W6N1E3</accession>
<dbReference type="GO" id="GO:0010038">
    <property type="term" value="P:response to metal ion"/>
    <property type="evidence" value="ECO:0007669"/>
    <property type="project" value="InterPro"/>
</dbReference>
<dbReference type="InterPro" id="IPR004323">
    <property type="entry name" value="Ion_tolerance_CutA"/>
</dbReference>
<reference evidence="2 3" key="1">
    <citation type="submission" date="2017-02" db="EMBL/GenBank/DDBJ databases">
        <authorList>
            <person name="Peterson S.W."/>
        </authorList>
    </citation>
    <scope>NUCLEOTIDE SEQUENCE [LARGE SCALE GENOMIC DNA]</scope>
    <source>
        <strain evidence="2 3">S285</strain>
    </source>
</reference>
<proteinExistence type="inferred from homology"/>
<sequence length="110" mass="12018">MPETFAIVLATAATEAKGRDIAVAALEARLAACVHMHPITSCYVWNGALCEERETALAFKIRDEDFAALSALIRSMHDYEIPEILKIAVADGDAAYLEWLARVTNRPAPC</sequence>
<dbReference type="Pfam" id="PF03091">
    <property type="entry name" value="CutA1"/>
    <property type="match status" value="1"/>
</dbReference>
<dbReference type="GO" id="GO:0005507">
    <property type="term" value="F:copper ion binding"/>
    <property type="evidence" value="ECO:0007669"/>
    <property type="project" value="TreeGrafter"/>
</dbReference>
<dbReference type="RefSeq" id="WP_085773746.1">
    <property type="nucleotide sequence ID" value="NZ_AP027149.1"/>
</dbReference>
<dbReference type="InterPro" id="IPR015867">
    <property type="entry name" value="N-reg_PII/ATP_PRibTrfase_C"/>
</dbReference>
<dbReference type="SUPFAM" id="SSF54913">
    <property type="entry name" value="GlnB-like"/>
    <property type="match status" value="1"/>
</dbReference>
<dbReference type="Gene3D" id="3.30.70.120">
    <property type="match status" value="1"/>
</dbReference>
<evidence type="ECO:0000313" key="2">
    <source>
        <dbReference type="EMBL" id="ARN83680.1"/>
    </source>
</evidence>
<evidence type="ECO:0000256" key="1">
    <source>
        <dbReference type="ARBA" id="ARBA00010169"/>
    </source>
</evidence>
<protein>
    <recommendedName>
        <fullName evidence="4">Divalent-cation tolerance protein CutA</fullName>
    </recommendedName>
</protein>
<keyword evidence="3" id="KW-1185">Reference proteome</keyword>
<dbReference type="InterPro" id="IPR011322">
    <property type="entry name" value="N-reg_PII-like_a/b"/>
</dbReference>
<dbReference type="Proteomes" id="UP000193978">
    <property type="component" value="Chromosome"/>
</dbReference>
<evidence type="ECO:0008006" key="4">
    <source>
        <dbReference type="Google" id="ProtNLM"/>
    </source>
</evidence>
<dbReference type="PANTHER" id="PTHR23419:SF8">
    <property type="entry name" value="FI09726P"/>
    <property type="match status" value="1"/>
</dbReference>
<dbReference type="OrthoDB" id="37622at2"/>
<dbReference type="AlphaFoldDB" id="A0A1W6N1E3"/>
<name>A0A1W6N1E3_9HYPH</name>